<evidence type="ECO:0000313" key="1">
    <source>
        <dbReference type="EMBL" id="KAJ0087992.1"/>
    </source>
</evidence>
<dbReference type="Proteomes" id="UP001164250">
    <property type="component" value="Chromosome 9"/>
</dbReference>
<reference evidence="2" key="1">
    <citation type="journal article" date="2023" name="G3 (Bethesda)">
        <title>Genome assembly and association tests identify interacting loci associated with vigor, precocity, and sex in interspecific pistachio rootstocks.</title>
        <authorList>
            <person name="Palmer W."/>
            <person name="Jacygrad E."/>
            <person name="Sagayaradj S."/>
            <person name="Cavanaugh K."/>
            <person name="Han R."/>
            <person name="Bertier L."/>
            <person name="Beede B."/>
            <person name="Kafkas S."/>
            <person name="Golino D."/>
            <person name="Preece J."/>
            <person name="Michelmore R."/>
        </authorList>
    </citation>
    <scope>NUCLEOTIDE SEQUENCE [LARGE SCALE GENOMIC DNA]</scope>
</reference>
<dbReference type="EMBL" id="CM047905">
    <property type="protein sequence ID" value="KAJ0087992.1"/>
    <property type="molecule type" value="Genomic_DNA"/>
</dbReference>
<evidence type="ECO:0000313" key="2">
    <source>
        <dbReference type="Proteomes" id="UP001164250"/>
    </source>
</evidence>
<comment type="caution">
    <text evidence="1">The sequence shown here is derived from an EMBL/GenBank/DDBJ whole genome shotgun (WGS) entry which is preliminary data.</text>
</comment>
<organism evidence="1 2">
    <name type="scientific">Pistacia atlantica</name>
    <dbReference type="NCBI Taxonomy" id="434234"/>
    <lineage>
        <taxon>Eukaryota</taxon>
        <taxon>Viridiplantae</taxon>
        <taxon>Streptophyta</taxon>
        <taxon>Embryophyta</taxon>
        <taxon>Tracheophyta</taxon>
        <taxon>Spermatophyta</taxon>
        <taxon>Magnoliopsida</taxon>
        <taxon>eudicotyledons</taxon>
        <taxon>Gunneridae</taxon>
        <taxon>Pentapetalae</taxon>
        <taxon>rosids</taxon>
        <taxon>malvids</taxon>
        <taxon>Sapindales</taxon>
        <taxon>Anacardiaceae</taxon>
        <taxon>Pistacia</taxon>
    </lineage>
</organism>
<name>A0ACC1AMU9_9ROSI</name>
<proteinExistence type="predicted"/>
<gene>
    <name evidence="1" type="ORF">Patl1_32263</name>
</gene>
<accession>A0ACC1AMU9</accession>
<sequence>MAQFTAQGRLRLLLNGDGGSFGVETRDPFHYKFRTLRSIQAHRRRLRFLKSATRFYSSFSEKKSRLFNVEASINVSDAGIHDESELPPPQGLWMCLYLDTSVWPCDGWPSVFYEICTGAASVMWFWTYFQVWSPEGRLTFVADVWADNKFLGVQADLQSVFFVSLVYM</sequence>
<keyword evidence="2" id="KW-1185">Reference proteome</keyword>
<protein>
    <submittedName>
        <fullName evidence="1">Uncharacterized protein</fullName>
    </submittedName>
</protein>